<reference evidence="1 2" key="1">
    <citation type="submission" date="2024-09" db="EMBL/GenBank/DDBJ databases">
        <title>Chromosome-scale assembly of Riccia sorocarpa.</title>
        <authorList>
            <person name="Paukszto L."/>
        </authorList>
    </citation>
    <scope>NUCLEOTIDE SEQUENCE [LARGE SCALE GENOMIC DNA]</scope>
    <source>
        <strain evidence="1">LP-2024</strain>
        <tissue evidence="1">Aerial parts of the thallus</tissue>
    </source>
</reference>
<accession>A0ABD3GH21</accession>
<proteinExistence type="predicted"/>
<comment type="caution">
    <text evidence="1">The sequence shown here is derived from an EMBL/GenBank/DDBJ whole genome shotgun (WGS) entry which is preliminary data.</text>
</comment>
<evidence type="ECO:0000313" key="1">
    <source>
        <dbReference type="EMBL" id="KAL3678480.1"/>
    </source>
</evidence>
<organism evidence="1 2">
    <name type="scientific">Riccia sorocarpa</name>
    <dbReference type="NCBI Taxonomy" id="122646"/>
    <lineage>
        <taxon>Eukaryota</taxon>
        <taxon>Viridiplantae</taxon>
        <taxon>Streptophyta</taxon>
        <taxon>Embryophyta</taxon>
        <taxon>Marchantiophyta</taxon>
        <taxon>Marchantiopsida</taxon>
        <taxon>Marchantiidae</taxon>
        <taxon>Marchantiales</taxon>
        <taxon>Ricciaceae</taxon>
        <taxon>Riccia</taxon>
    </lineage>
</organism>
<keyword evidence="2" id="KW-1185">Reference proteome</keyword>
<dbReference type="EMBL" id="JBJQOH010000007">
    <property type="protein sequence ID" value="KAL3678480.1"/>
    <property type="molecule type" value="Genomic_DNA"/>
</dbReference>
<sequence length="82" mass="9213">MEVSTERKKSLVFAYYVTGHGFGHARPIREACHVAVQYPHQEAKPISYGAVQKYFEQDPSRKWAAYVAGTILVNEEPSSVTV</sequence>
<dbReference type="Proteomes" id="UP001633002">
    <property type="component" value="Unassembled WGS sequence"/>
</dbReference>
<protein>
    <submittedName>
        <fullName evidence="1">Uncharacterized protein</fullName>
    </submittedName>
</protein>
<gene>
    <name evidence="1" type="ORF">R1sor_021436</name>
</gene>
<evidence type="ECO:0000313" key="2">
    <source>
        <dbReference type="Proteomes" id="UP001633002"/>
    </source>
</evidence>
<dbReference type="AlphaFoldDB" id="A0ABD3GH21"/>
<name>A0ABD3GH21_9MARC</name>